<name>A0ABD0ZEL7_CARAN</name>
<evidence type="ECO:0000313" key="3">
    <source>
        <dbReference type="EMBL" id="KAL1189644.1"/>
    </source>
</evidence>
<evidence type="ECO:0000256" key="1">
    <source>
        <dbReference type="ARBA" id="ARBA00022664"/>
    </source>
</evidence>
<dbReference type="PROSITE" id="PS50128">
    <property type="entry name" value="SURP"/>
    <property type="match status" value="1"/>
</dbReference>
<dbReference type="InterPro" id="IPR035967">
    <property type="entry name" value="SWAP/Surp_sf"/>
</dbReference>
<protein>
    <submittedName>
        <fullName evidence="3">Splicing factor 3A subunit 1</fullName>
    </submittedName>
</protein>
<comment type="caution">
    <text evidence="3">The sequence shown here is derived from an EMBL/GenBank/DDBJ whole genome shotgun (WGS) entry which is preliminary data.</text>
</comment>
<organism evidence="3 4">
    <name type="scientific">Cardamine amara subsp. amara</name>
    <dbReference type="NCBI Taxonomy" id="228776"/>
    <lineage>
        <taxon>Eukaryota</taxon>
        <taxon>Viridiplantae</taxon>
        <taxon>Streptophyta</taxon>
        <taxon>Embryophyta</taxon>
        <taxon>Tracheophyta</taxon>
        <taxon>Spermatophyta</taxon>
        <taxon>Magnoliopsida</taxon>
        <taxon>eudicotyledons</taxon>
        <taxon>Gunneridae</taxon>
        <taxon>Pentapetalae</taxon>
        <taxon>rosids</taxon>
        <taxon>malvids</taxon>
        <taxon>Brassicales</taxon>
        <taxon>Brassicaceae</taxon>
        <taxon>Cardamineae</taxon>
        <taxon>Cardamine</taxon>
    </lineage>
</organism>
<gene>
    <name evidence="3" type="ORF">V5N11_006098</name>
</gene>
<sequence>MEYEKKYANYNINDARINFPRSTEDPLHGYYKQKLSEYLSQIEKHGAIVDDDDDDVASSQVIEPPPGIISNNIERMARYISKMGLVGERMMMQSIADNARYSFMWSSDPFHAFYKQKLTQYLFQNQPDAAAADAAYQQKGCLKNTK</sequence>
<keyword evidence="1" id="KW-0507">mRNA processing</keyword>
<evidence type="ECO:0000259" key="2">
    <source>
        <dbReference type="PROSITE" id="PS50128"/>
    </source>
</evidence>
<dbReference type="InterPro" id="IPR045146">
    <property type="entry name" value="SF3A1"/>
</dbReference>
<feature type="domain" description="SURP motif" evidence="2">
    <location>
        <begin position="72"/>
        <end position="114"/>
    </location>
</feature>
<accession>A0ABD0ZEL7</accession>
<evidence type="ECO:0000313" key="4">
    <source>
        <dbReference type="Proteomes" id="UP001558713"/>
    </source>
</evidence>
<dbReference type="InterPro" id="IPR000061">
    <property type="entry name" value="Surp"/>
</dbReference>
<dbReference type="Pfam" id="PF01805">
    <property type="entry name" value="Surp"/>
    <property type="match status" value="1"/>
</dbReference>
<dbReference type="AlphaFoldDB" id="A0ABD0ZEL7"/>
<dbReference type="GO" id="GO:0006397">
    <property type="term" value="P:mRNA processing"/>
    <property type="evidence" value="ECO:0007669"/>
    <property type="project" value="UniProtKB-KW"/>
</dbReference>
<keyword evidence="4" id="KW-1185">Reference proteome</keyword>
<dbReference type="SMART" id="SM00648">
    <property type="entry name" value="SWAP"/>
    <property type="match status" value="2"/>
</dbReference>
<dbReference type="PANTHER" id="PTHR15316:SF1">
    <property type="entry name" value="SPLICING FACTOR 3A SUBUNIT 1"/>
    <property type="match status" value="1"/>
</dbReference>
<dbReference type="PANTHER" id="PTHR15316">
    <property type="entry name" value="SPLICEOSOME ASSOCIATED PROTEIN 114/SWAP SPLICING FACTOR-RELATED"/>
    <property type="match status" value="1"/>
</dbReference>
<dbReference type="EMBL" id="JBANAX010000890">
    <property type="protein sequence ID" value="KAL1189644.1"/>
    <property type="molecule type" value="Genomic_DNA"/>
</dbReference>
<proteinExistence type="predicted"/>
<dbReference type="Gene3D" id="1.10.10.790">
    <property type="entry name" value="Surp module"/>
    <property type="match status" value="1"/>
</dbReference>
<reference evidence="3 4" key="1">
    <citation type="submission" date="2024-04" db="EMBL/GenBank/DDBJ databases">
        <title>Genome assembly C_amara_ONT_v2.</title>
        <authorList>
            <person name="Yant L."/>
            <person name="Moore C."/>
            <person name="Slenker M."/>
        </authorList>
    </citation>
    <scope>NUCLEOTIDE SEQUENCE [LARGE SCALE GENOMIC DNA]</scope>
    <source>
        <tissue evidence="3">Leaf</tissue>
    </source>
</reference>
<dbReference type="Proteomes" id="UP001558713">
    <property type="component" value="Unassembled WGS sequence"/>
</dbReference>
<dbReference type="SUPFAM" id="SSF109905">
    <property type="entry name" value="Surp module (SWAP domain)"/>
    <property type="match status" value="1"/>
</dbReference>